<evidence type="ECO:0000256" key="4">
    <source>
        <dbReference type="RuleBase" id="RU003629"/>
    </source>
</evidence>
<protein>
    <recommendedName>
        <fullName evidence="8">Ribosomal protein S11</fullName>
    </recommendedName>
</protein>
<dbReference type="Gene3D" id="3.30.420.80">
    <property type="entry name" value="Ribosomal protein S11"/>
    <property type="match status" value="1"/>
</dbReference>
<evidence type="ECO:0000313" key="6">
    <source>
        <dbReference type="EMBL" id="CAK0782843.1"/>
    </source>
</evidence>
<feature type="region of interest" description="Disordered" evidence="5">
    <location>
        <begin position="82"/>
        <end position="247"/>
    </location>
</feature>
<dbReference type="GO" id="GO:0005840">
    <property type="term" value="C:ribosome"/>
    <property type="evidence" value="ECO:0007669"/>
    <property type="project" value="UniProtKB-KW"/>
</dbReference>
<feature type="compositionally biased region" description="Polar residues" evidence="5">
    <location>
        <begin position="84"/>
        <end position="97"/>
    </location>
</feature>
<reference evidence="6 7" key="1">
    <citation type="submission" date="2023-10" db="EMBL/GenBank/DDBJ databases">
        <authorList>
            <person name="Maclean D."/>
            <person name="Macfadyen A."/>
        </authorList>
    </citation>
    <scope>NUCLEOTIDE SEQUENCE [LARGE SCALE GENOMIC DNA]</scope>
</reference>
<accession>A0AAV1I6P0</accession>
<dbReference type="Pfam" id="PF00411">
    <property type="entry name" value="Ribosomal_S11"/>
    <property type="match status" value="1"/>
</dbReference>
<feature type="compositionally biased region" description="Polar residues" evidence="5">
    <location>
        <begin position="149"/>
        <end position="165"/>
    </location>
</feature>
<organism evidence="6 7">
    <name type="scientific">Coccomyxa viridis</name>
    <dbReference type="NCBI Taxonomy" id="1274662"/>
    <lineage>
        <taxon>Eukaryota</taxon>
        <taxon>Viridiplantae</taxon>
        <taxon>Chlorophyta</taxon>
        <taxon>core chlorophytes</taxon>
        <taxon>Trebouxiophyceae</taxon>
        <taxon>Trebouxiophyceae incertae sedis</taxon>
        <taxon>Coccomyxaceae</taxon>
        <taxon>Coccomyxa</taxon>
    </lineage>
</organism>
<proteinExistence type="inferred from homology"/>
<gene>
    <name evidence="6" type="ORF">CVIRNUC_006038</name>
</gene>
<dbReference type="GO" id="GO:0003735">
    <property type="term" value="F:structural constituent of ribosome"/>
    <property type="evidence" value="ECO:0007669"/>
    <property type="project" value="InterPro"/>
</dbReference>
<dbReference type="AlphaFoldDB" id="A0AAV1I6P0"/>
<dbReference type="GO" id="GO:0006412">
    <property type="term" value="P:translation"/>
    <property type="evidence" value="ECO:0007669"/>
    <property type="project" value="InterPro"/>
</dbReference>
<keyword evidence="2 4" id="KW-0689">Ribosomal protein</keyword>
<dbReference type="HAMAP" id="MF_01310">
    <property type="entry name" value="Ribosomal_uS11"/>
    <property type="match status" value="1"/>
</dbReference>
<dbReference type="InterPro" id="IPR018102">
    <property type="entry name" value="Ribosomal_uS11_CS"/>
</dbReference>
<evidence type="ECO:0000256" key="5">
    <source>
        <dbReference type="SAM" id="MobiDB-lite"/>
    </source>
</evidence>
<evidence type="ECO:0000313" key="7">
    <source>
        <dbReference type="Proteomes" id="UP001314263"/>
    </source>
</evidence>
<feature type="compositionally biased region" description="Low complexity" evidence="5">
    <location>
        <begin position="139"/>
        <end position="148"/>
    </location>
</feature>
<dbReference type="PANTHER" id="PTHR11759">
    <property type="entry name" value="40S RIBOSOMAL PROTEIN S14/30S RIBOSOMAL PROTEIN S11"/>
    <property type="match status" value="1"/>
</dbReference>
<dbReference type="NCBIfam" id="NF003698">
    <property type="entry name" value="PRK05309.1"/>
    <property type="match status" value="1"/>
</dbReference>
<dbReference type="EMBL" id="CAUYUE010000007">
    <property type="protein sequence ID" value="CAK0782843.1"/>
    <property type="molecule type" value="Genomic_DNA"/>
</dbReference>
<dbReference type="InterPro" id="IPR036967">
    <property type="entry name" value="Ribosomal_uS11_sf"/>
</dbReference>
<feature type="compositionally biased region" description="Pro residues" evidence="5">
    <location>
        <begin position="98"/>
        <end position="117"/>
    </location>
</feature>
<evidence type="ECO:0008006" key="8">
    <source>
        <dbReference type="Google" id="ProtNLM"/>
    </source>
</evidence>
<keyword evidence="7" id="KW-1185">Reference proteome</keyword>
<comment type="similarity">
    <text evidence="1 4">Belongs to the universal ribosomal protein uS11 family.</text>
</comment>
<evidence type="ECO:0000256" key="3">
    <source>
        <dbReference type="ARBA" id="ARBA00023274"/>
    </source>
</evidence>
<feature type="compositionally biased region" description="Low complexity" evidence="5">
    <location>
        <begin position="192"/>
        <end position="210"/>
    </location>
</feature>
<name>A0AAV1I6P0_9CHLO</name>
<sequence length="375" mass="39442">MLSRSLRNGCQRNVRAMPSLLTFSPVWRELCGVSGSAQQDREHEPIASAFSTLALHAVPSTAGPNAALPSLQQLPSSREECFNSALQQQHRSFSNEAQPPPAHSRQPGPPQPPPQEPDPWAELEGSLADSTRPSPPSSQQPEAAGSQGRSNGNPADDSGSPSTRARPSAGFASQDRAGPSQGAARWQGSLPGGMQQQGGRPSGGRQQAGAPQSQTLERDPWAELQGEASRAASRGPPPGGFRGGFAGGFQGRSRELLNLKQRQAGIVSIMSSNNNTIITLSDTSGRVQSCISAGCLGFSNSRKATTQAAEAVGEAMAEKARALGFTTAEVNMKGLGFGKQRAVRALHASGLIITVIREKTPVAHNGCRRPRKKRN</sequence>
<dbReference type="Proteomes" id="UP001314263">
    <property type="component" value="Unassembled WGS sequence"/>
</dbReference>
<keyword evidence="3 4" id="KW-0687">Ribonucleoprotein</keyword>
<evidence type="ECO:0000256" key="2">
    <source>
        <dbReference type="ARBA" id="ARBA00022980"/>
    </source>
</evidence>
<evidence type="ECO:0000256" key="1">
    <source>
        <dbReference type="ARBA" id="ARBA00006194"/>
    </source>
</evidence>
<dbReference type="PROSITE" id="PS00054">
    <property type="entry name" value="RIBOSOMAL_S11"/>
    <property type="match status" value="1"/>
</dbReference>
<dbReference type="SUPFAM" id="SSF53137">
    <property type="entry name" value="Translational machinery components"/>
    <property type="match status" value="1"/>
</dbReference>
<dbReference type="GO" id="GO:1990904">
    <property type="term" value="C:ribonucleoprotein complex"/>
    <property type="evidence" value="ECO:0007669"/>
    <property type="project" value="UniProtKB-KW"/>
</dbReference>
<dbReference type="InterPro" id="IPR001971">
    <property type="entry name" value="Ribosomal_uS11"/>
</dbReference>
<comment type="caution">
    <text evidence="6">The sequence shown here is derived from an EMBL/GenBank/DDBJ whole genome shotgun (WGS) entry which is preliminary data.</text>
</comment>